<dbReference type="InterPro" id="IPR009003">
    <property type="entry name" value="Peptidase_S1_PA"/>
</dbReference>
<keyword evidence="7" id="KW-0472">Membrane</keyword>
<dbReference type="InterPro" id="IPR033116">
    <property type="entry name" value="TRYPSIN_SER"/>
</dbReference>
<dbReference type="FunFam" id="2.40.10.10:FF:000002">
    <property type="entry name" value="Transmembrane protease serine"/>
    <property type="match status" value="1"/>
</dbReference>
<dbReference type="InterPro" id="IPR043504">
    <property type="entry name" value="Peptidase_S1_PA_chymotrypsin"/>
</dbReference>
<dbReference type="GO" id="GO:0004252">
    <property type="term" value="F:serine-type endopeptidase activity"/>
    <property type="evidence" value="ECO:0007669"/>
    <property type="project" value="InterPro"/>
</dbReference>
<reference evidence="7" key="1">
    <citation type="journal article" date="2012" name="Nature">
        <title>The oyster genome reveals stress adaptation and complexity of shell formation.</title>
        <authorList>
            <person name="Zhang G."/>
            <person name="Fang X."/>
            <person name="Guo X."/>
            <person name="Li L."/>
            <person name="Luo R."/>
            <person name="Xu F."/>
            <person name="Yang P."/>
            <person name="Zhang L."/>
            <person name="Wang X."/>
            <person name="Qi H."/>
            <person name="Xiong Z."/>
            <person name="Que H."/>
            <person name="Xie Y."/>
            <person name="Holland P.W."/>
            <person name="Paps J."/>
            <person name="Zhu Y."/>
            <person name="Wu F."/>
            <person name="Chen Y."/>
            <person name="Wang J."/>
            <person name="Peng C."/>
            <person name="Meng J."/>
            <person name="Yang L."/>
            <person name="Liu J."/>
            <person name="Wen B."/>
            <person name="Zhang N."/>
            <person name="Huang Z."/>
            <person name="Zhu Q."/>
            <person name="Feng Y."/>
            <person name="Mount A."/>
            <person name="Hedgecock D."/>
            <person name="Xu Z."/>
            <person name="Liu Y."/>
            <person name="Domazet-Loso T."/>
            <person name="Du Y."/>
            <person name="Sun X."/>
            <person name="Zhang S."/>
            <person name="Liu B."/>
            <person name="Cheng P."/>
            <person name="Jiang X."/>
            <person name="Li J."/>
            <person name="Fan D."/>
            <person name="Wang W."/>
            <person name="Fu W."/>
            <person name="Wang T."/>
            <person name="Wang B."/>
            <person name="Zhang J."/>
            <person name="Peng Z."/>
            <person name="Li Y."/>
            <person name="Li N."/>
            <person name="Wang J."/>
            <person name="Chen M."/>
            <person name="He Y."/>
            <person name="Tan F."/>
            <person name="Song X."/>
            <person name="Zheng Q."/>
            <person name="Huang R."/>
            <person name="Yang H."/>
            <person name="Du X."/>
            <person name="Chen L."/>
            <person name="Yang M."/>
            <person name="Gaffney P.M."/>
            <person name="Wang S."/>
            <person name="Luo L."/>
            <person name="She Z."/>
            <person name="Ming Y."/>
            <person name="Huang W."/>
            <person name="Zhang S."/>
            <person name="Huang B."/>
            <person name="Zhang Y."/>
            <person name="Qu T."/>
            <person name="Ni P."/>
            <person name="Miao G."/>
            <person name="Wang J."/>
            <person name="Wang Q."/>
            <person name="Steinberg C.E."/>
            <person name="Wang H."/>
            <person name="Li N."/>
            <person name="Qian L."/>
            <person name="Zhang G."/>
            <person name="Li Y."/>
            <person name="Yang H."/>
            <person name="Liu X."/>
            <person name="Wang J."/>
            <person name="Yin Y."/>
            <person name="Wang J."/>
        </authorList>
    </citation>
    <scope>NUCLEOTIDE SEQUENCE [LARGE SCALE GENOMIC DNA]</scope>
    <source>
        <strain evidence="7">05x7-T-G4-1.051#20</strain>
    </source>
</reference>
<evidence type="ECO:0000259" key="6">
    <source>
        <dbReference type="PROSITE" id="PS50240"/>
    </source>
</evidence>
<dbReference type="Gene3D" id="2.40.10.10">
    <property type="entry name" value="Trypsin-like serine proteases"/>
    <property type="match status" value="2"/>
</dbReference>
<proteinExistence type="inferred from homology"/>
<dbReference type="GO" id="GO:0006508">
    <property type="term" value="P:proteolysis"/>
    <property type="evidence" value="ECO:0007669"/>
    <property type="project" value="UniProtKB-KW"/>
</dbReference>
<evidence type="ECO:0000256" key="1">
    <source>
        <dbReference type="ARBA" id="ARBA00022670"/>
    </source>
</evidence>
<evidence type="ECO:0000256" key="3">
    <source>
        <dbReference type="ARBA" id="ARBA00022825"/>
    </source>
</evidence>
<comment type="similarity">
    <text evidence="5">Belongs to the peptidase S1 family. CLIP subfamily.</text>
</comment>
<dbReference type="HOGENOM" id="CLU_406121_0_0_1"/>
<dbReference type="PANTHER" id="PTHR24252">
    <property type="entry name" value="ACROSIN-RELATED"/>
    <property type="match status" value="1"/>
</dbReference>
<dbReference type="SUPFAM" id="SSF50494">
    <property type="entry name" value="Trypsin-like serine proteases"/>
    <property type="match status" value="2"/>
</dbReference>
<evidence type="ECO:0000313" key="7">
    <source>
        <dbReference type="EMBL" id="EKC42033.1"/>
    </source>
</evidence>
<dbReference type="AlphaFoldDB" id="K1R8F0"/>
<dbReference type="EMBL" id="JH818444">
    <property type="protein sequence ID" value="EKC42033.1"/>
    <property type="molecule type" value="Genomic_DNA"/>
</dbReference>
<keyword evidence="3" id="KW-0720">Serine protease</keyword>
<name>K1R8F0_MAGGI</name>
<accession>K1R8F0</accession>
<dbReference type="PROSITE" id="PS00135">
    <property type="entry name" value="TRYPSIN_SER"/>
    <property type="match status" value="1"/>
</dbReference>
<dbReference type="InParanoid" id="K1R8F0"/>
<dbReference type="InterPro" id="IPR018114">
    <property type="entry name" value="TRYPSIN_HIS"/>
</dbReference>
<keyword evidence="1 7" id="KW-0645">Protease</keyword>
<evidence type="ECO:0000256" key="4">
    <source>
        <dbReference type="ARBA" id="ARBA00023157"/>
    </source>
</evidence>
<organism evidence="7">
    <name type="scientific">Magallana gigas</name>
    <name type="common">Pacific oyster</name>
    <name type="synonym">Crassostrea gigas</name>
    <dbReference type="NCBI Taxonomy" id="29159"/>
    <lineage>
        <taxon>Eukaryota</taxon>
        <taxon>Metazoa</taxon>
        <taxon>Spiralia</taxon>
        <taxon>Lophotrochozoa</taxon>
        <taxon>Mollusca</taxon>
        <taxon>Bivalvia</taxon>
        <taxon>Autobranchia</taxon>
        <taxon>Pteriomorphia</taxon>
        <taxon>Ostreida</taxon>
        <taxon>Ostreoidea</taxon>
        <taxon>Ostreidae</taxon>
        <taxon>Magallana</taxon>
    </lineage>
</organism>
<protein>
    <submittedName>
        <fullName evidence="7">Transmembrane protease, serine 9</fullName>
    </submittedName>
</protein>
<dbReference type="PANTHER" id="PTHR24252:SF7">
    <property type="entry name" value="HYALIN"/>
    <property type="match status" value="1"/>
</dbReference>
<dbReference type="FunFam" id="2.40.10.10:FF:000003">
    <property type="entry name" value="Transmembrane serine protease 3"/>
    <property type="match status" value="1"/>
</dbReference>
<evidence type="ECO:0000256" key="2">
    <source>
        <dbReference type="ARBA" id="ARBA00022801"/>
    </source>
</evidence>
<keyword evidence="2" id="KW-0378">Hydrolase</keyword>
<keyword evidence="4" id="KW-1015">Disulfide bond</keyword>
<evidence type="ECO:0000256" key="5">
    <source>
        <dbReference type="ARBA" id="ARBA00024195"/>
    </source>
</evidence>
<gene>
    <name evidence="7" type="ORF">CGI_10028222</name>
</gene>
<feature type="domain" description="Peptidase S1" evidence="6">
    <location>
        <begin position="437"/>
        <end position="676"/>
    </location>
</feature>
<dbReference type="CDD" id="cd00190">
    <property type="entry name" value="Tryp_SPc"/>
    <property type="match status" value="2"/>
</dbReference>
<dbReference type="PROSITE" id="PS00134">
    <property type="entry name" value="TRYPSIN_HIS"/>
    <property type="match status" value="1"/>
</dbReference>
<dbReference type="InterPro" id="IPR001254">
    <property type="entry name" value="Trypsin_dom"/>
</dbReference>
<dbReference type="PROSITE" id="PS50240">
    <property type="entry name" value="TRYPSIN_DOM"/>
    <property type="match status" value="2"/>
</dbReference>
<feature type="domain" description="Peptidase S1" evidence="6">
    <location>
        <begin position="136"/>
        <end position="390"/>
    </location>
</feature>
<sequence length="677" mass="75058">MDFASAKYIMQGNSKYNGPHRIPINEQNIDEDLQKGQKFPPKRPPPWSNSHSPVHNPQPILVNVLHQNTATTMGAALHPASHPADHSTTKTTLQEQTTMNFNGMASFSEWKITWMRNHTSSCGRQHFAPHGTHYRIMGGTDARKGSWPWMVSIYFVPFHQSVCGGFLIDNAWFLTAAHCFDPPLHDAYKFMLIRTGIHNVSSSLTGNPVEQQRMIQKIYTHPGYGTNSTPFDNDIALVKLNHAIETTEFVLPLCLPSEIDTIENDCVITGWGIKRTPNVSSLYEIDSTAWPDLLQQASIPIIEEKECQQKEGYDEKLTENMVCAGYPEGHVDSCNGDSGGPLQCHADGVWRVKGITSWGGKTYSECAQADQPGVYTNVQKYRQWILETIYKDSTLLQRVDTRNNVWDAGGDPIWGSLPNNTGCGVSHYKPISPVKRVVGGEQVAPNSWPWMALLKFDGSLTCGGTVVRNDNNTMLIITSAACVDGTLADETRWQVRLGVFSRTGATYEPYYQQFRVSKIIQHPDYHPNTYANDIALMLVEGVIQETNGVSPACVTRDMYMPGENCVTLGWGQTVQGGEVSDRLQQVSKPLLNADTCSQQLGALFDRRTMMCAGRDEGGAGACFRDSGGPLLCKRQDIWYLTGIVSWGYGCGTAGLPPVYTHVFEFVTSGWLKTNGDI</sequence>
<keyword evidence="7" id="KW-0812">Transmembrane</keyword>
<dbReference type="PRINTS" id="PR00722">
    <property type="entry name" value="CHYMOTRYPSIN"/>
</dbReference>
<dbReference type="InterPro" id="IPR001314">
    <property type="entry name" value="Peptidase_S1A"/>
</dbReference>
<dbReference type="Pfam" id="PF00089">
    <property type="entry name" value="Trypsin"/>
    <property type="match status" value="2"/>
</dbReference>
<dbReference type="SMART" id="SM00020">
    <property type="entry name" value="Tryp_SPc"/>
    <property type="match status" value="2"/>
</dbReference>